<dbReference type="EMBL" id="KQ423499">
    <property type="protein sequence ID" value="KOF72752.1"/>
    <property type="molecule type" value="Genomic_DNA"/>
</dbReference>
<proteinExistence type="predicted"/>
<accession>A0A0L8G6U6</accession>
<reference evidence="1" key="1">
    <citation type="submission" date="2015-07" db="EMBL/GenBank/DDBJ databases">
        <title>MeaNS - Measles Nucleotide Surveillance Program.</title>
        <authorList>
            <person name="Tran T."/>
            <person name="Druce J."/>
        </authorList>
    </citation>
    <scope>NUCLEOTIDE SEQUENCE</scope>
    <source>
        <strain evidence="1">UCB-OBI-ISO-001</strain>
        <tissue evidence="1">Gonad</tissue>
    </source>
</reference>
<organism evidence="1">
    <name type="scientific">Octopus bimaculoides</name>
    <name type="common">California two-spotted octopus</name>
    <dbReference type="NCBI Taxonomy" id="37653"/>
    <lineage>
        <taxon>Eukaryota</taxon>
        <taxon>Metazoa</taxon>
        <taxon>Spiralia</taxon>
        <taxon>Lophotrochozoa</taxon>
        <taxon>Mollusca</taxon>
        <taxon>Cephalopoda</taxon>
        <taxon>Coleoidea</taxon>
        <taxon>Octopodiformes</taxon>
        <taxon>Octopoda</taxon>
        <taxon>Incirrata</taxon>
        <taxon>Octopodidae</taxon>
        <taxon>Octopus</taxon>
    </lineage>
</organism>
<protein>
    <submittedName>
        <fullName evidence="1">Uncharacterized protein</fullName>
    </submittedName>
</protein>
<dbReference type="AlphaFoldDB" id="A0A0L8G6U6"/>
<name>A0A0L8G6U6_OCTBM</name>
<gene>
    <name evidence="1" type="ORF">OCBIM_22038988mg</name>
</gene>
<sequence length="50" mass="5728">MSEINVHFFFLFLEQSASDAKITFRHMIQEKLAILVGLPMECVADCILAR</sequence>
<evidence type="ECO:0000313" key="1">
    <source>
        <dbReference type="EMBL" id="KOF72752.1"/>
    </source>
</evidence>